<accession>A0ABW7UIP4</accession>
<dbReference type="Gene3D" id="1.10.10.10">
    <property type="entry name" value="Winged helix-like DNA-binding domain superfamily/Winged helix DNA-binding domain"/>
    <property type="match status" value="1"/>
</dbReference>
<dbReference type="InterPro" id="IPR036388">
    <property type="entry name" value="WH-like_DNA-bd_sf"/>
</dbReference>
<gene>
    <name evidence="2" type="ORF">ACH407_37765</name>
</gene>
<evidence type="ECO:0000313" key="2">
    <source>
        <dbReference type="EMBL" id="MFI1719296.1"/>
    </source>
</evidence>
<proteinExistence type="predicted"/>
<dbReference type="PANTHER" id="PTHR34293:SF1">
    <property type="entry name" value="HTH-TYPE TRANSCRIPTIONAL REGULATOR TRMBL2"/>
    <property type="match status" value="1"/>
</dbReference>
<reference evidence="2 3" key="1">
    <citation type="submission" date="2024-10" db="EMBL/GenBank/DDBJ databases">
        <title>The Natural Products Discovery Center: Release of the First 8490 Sequenced Strains for Exploring Actinobacteria Biosynthetic Diversity.</title>
        <authorList>
            <person name="Kalkreuter E."/>
            <person name="Kautsar S.A."/>
            <person name="Yang D."/>
            <person name="Bader C.D."/>
            <person name="Teijaro C.N."/>
            <person name="Fluegel L."/>
            <person name="Davis C.M."/>
            <person name="Simpson J.R."/>
            <person name="Lauterbach L."/>
            <person name="Steele A.D."/>
            <person name="Gui C."/>
            <person name="Meng S."/>
            <person name="Li G."/>
            <person name="Viehrig K."/>
            <person name="Ye F."/>
            <person name="Su P."/>
            <person name="Kiefer A.F."/>
            <person name="Nichols A."/>
            <person name="Cepeda A.J."/>
            <person name="Yan W."/>
            <person name="Fan B."/>
            <person name="Jiang Y."/>
            <person name="Adhikari A."/>
            <person name="Zheng C.-J."/>
            <person name="Schuster L."/>
            <person name="Cowan T.M."/>
            <person name="Smanski M.J."/>
            <person name="Chevrette M.G."/>
            <person name="De Carvalho L.P.S."/>
            <person name="Shen B."/>
        </authorList>
    </citation>
    <scope>NUCLEOTIDE SEQUENCE [LARGE SCALE GENOMIC DNA]</scope>
    <source>
        <strain evidence="2 3">NPDC020602</strain>
    </source>
</reference>
<dbReference type="PANTHER" id="PTHR34293">
    <property type="entry name" value="HTH-TYPE TRANSCRIPTIONAL REGULATOR TRMBL2"/>
    <property type="match status" value="1"/>
</dbReference>
<sequence>MDIQHIQPLSHLSGAEKALYTFAVEHADISLDELPRIDGVGDEDMAAAFRGLVERRLLLPVDIEERRYAAAAPDAAMEALLRPVIQQARRAQDAADRLRRELVPVYESALERRLRQPIFEELPDVASVRRALDRFAAEAQHEVLTSQPGGGRKEEVLREAMDRTEGMLKRGVRMRTLYQHTAQYHPNTTAYVEIVSDLGAEVRTLGEGFMRMLAFDGEIVVIEQKGNPEAALVVRAPSVVSFAVAAFELMWLQADPFPLNLSRAQTIQVSDKTKEDIIRLLVQGESDKVIARRMGMTVRTCQRHIAKIMERIGARSRVHAGYLLREHEGNLRFSDGLDYSAND</sequence>
<dbReference type="RefSeq" id="WP_398714094.1">
    <property type="nucleotide sequence ID" value="NZ_JBIRUI010000033.1"/>
</dbReference>
<dbReference type="SUPFAM" id="SSF46894">
    <property type="entry name" value="C-terminal effector domain of the bipartite response regulators"/>
    <property type="match status" value="1"/>
</dbReference>
<dbReference type="EMBL" id="JBIRUI010000033">
    <property type="protein sequence ID" value="MFI1719296.1"/>
    <property type="molecule type" value="Genomic_DNA"/>
</dbReference>
<dbReference type="Proteomes" id="UP001611339">
    <property type="component" value="Unassembled WGS sequence"/>
</dbReference>
<dbReference type="InterPro" id="IPR016032">
    <property type="entry name" value="Sig_transdc_resp-reg_C-effctor"/>
</dbReference>
<comment type="caution">
    <text evidence="2">The sequence shown here is derived from an EMBL/GenBank/DDBJ whole genome shotgun (WGS) entry which is preliminary data.</text>
</comment>
<organism evidence="2 3">
    <name type="scientific">Streptomyces litmocidini</name>
    <dbReference type="NCBI Taxonomy" id="67318"/>
    <lineage>
        <taxon>Bacteria</taxon>
        <taxon>Bacillati</taxon>
        <taxon>Actinomycetota</taxon>
        <taxon>Actinomycetes</taxon>
        <taxon>Kitasatosporales</taxon>
        <taxon>Streptomycetaceae</taxon>
        <taxon>Streptomyces</taxon>
    </lineage>
</organism>
<feature type="domain" description="HTH luxR-type" evidence="1">
    <location>
        <begin position="266"/>
        <end position="324"/>
    </location>
</feature>
<dbReference type="SMART" id="SM00421">
    <property type="entry name" value="HTH_LUXR"/>
    <property type="match status" value="1"/>
</dbReference>
<dbReference type="Pfam" id="PF00196">
    <property type="entry name" value="GerE"/>
    <property type="match status" value="1"/>
</dbReference>
<dbReference type="InterPro" id="IPR051797">
    <property type="entry name" value="TrmB-like"/>
</dbReference>
<evidence type="ECO:0000259" key="1">
    <source>
        <dbReference type="SMART" id="SM00421"/>
    </source>
</evidence>
<name>A0ABW7UIP4_9ACTN</name>
<dbReference type="InterPro" id="IPR000792">
    <property type="entry name" value="Tscrpt_reg_LuxR_C"/>
</dbReference>
<keyword evidence="3" id="KW-1185">Reference proteome</keyword>
<evidence type="ECO:0000313" key="3">
    <source>
        <dbReference type="Proteomes" id="UP001611339"/>
    </source>
</evidence>
<protein>
    <submittedName>
        <fullName evidence="2">Response regulator transcription factor</fullName>
    </submittedName>
</protein>